<name>A0ACA9PHX2_9GLOM</name>
<accession>A0ACA9PHX2</accession>
<gene>
    <name evidence="1" type="ORF">DHETER_LOCUS12061</name>
</gene>
<organism evidence="1 2">
    <name type="scientific">Dentiscutata heterogama</name>
    <dbReference type="NCBI Taxonomy" id="1316150"/>
    <lineage>
        <taxon>Eukaryota</taxon>
        <taxon>Fungi</taxon>
        <taxon>Fungi incertae sedis</taxon>
        <taxon>Mucoromycota</taxon>
        <taxon>Glomeromycotina</taxon>
        <taxon>Glomeromycetes</taxon>
        <taxon>Diversisporales</taxon>
        <taxon>Gigasporaceae</taxon>
        <taxon>Dentiscutata</taxon>
    </lineage>
</organism>
<reference evidence="1" key="1">
    <citation type="submission" date="2021-06" db="EMBL/GenBank/DDBJ databases">
        <authorList>
            <person name="Kallberg Y."/>
            <person name="Tangrot J."/>
            <person name="Rosling A."/>
        </authorList>
    </citation>
    <scope>NUCLEOTIDE SEQUENCE</scope>
    <source>
        <strain evidence="1">IL203A</strain>
    </source>
</reference>
<evidence type="ECO:0000313" key="2">
    <source>
        <dbReference type="Proteomes" id="UP000789702"/>
    </source>
</evidence>
<comment type="caution">
    <text evidence="1">The sequence shown here is derived from an EMBL/GenBank/DDBJ whole genome shotgun (WGS) entry which is preliminary data.</text>
</comment>
<keyword evidence="2" id="KW-1185">Reference proteome</keyword>
<protein>
    <submittedName>
        <fullName evidence="1">15191_t:CDS:1</fullName>
    </submittedName>
</protein>
<feature type="non-terminal residue" evidence="1">
    <location>
        <position position="1"/>
    </location>
</feature>
<sequence length="54" mass="6382">LLSNNNSRGKIKASLEIVQKVFIDSGMWKARTIRYFTEYWLFNDKLPSSRHGKH</sequence>
<dbReference type="EMBL" id="CAJVPU010028505">
    <property type="protein sequence ID" value="CAG8707310.1"/>
    <property type="molecule type" value="Genomic_DNA"/>
</dbReference>
<dbReference type="Proteomes" id="UP000789702">
    <property type="component" value="Unassembled WGS sequence"/>
</dbReference>
<proteinExistence type="predicted"/>
<evidence type="ECO:0000313" key="1">
    <source>
        <dbReference type="EMBL" id="CAG8707310.1"/>
    </source>
</evidence>